<proteinExistence type="predicted"/>
<sequence>MSGRRGTETRTMSEATLVRMEPELDRLVTDAAKQAGLSKAAWLREQVVKRLDAPQELARVSRLPTSDVEELARLAAMVARLNGATVQLQAALREAGETELHAEGERVLSDFRSIQRQLVDATLMVRDAVRRD</sequence>
<evidence type="ECO:0000313" key="2">
    <source>
        <dbReference type="Proteomes" id="UP000048926"/>
    </source>
</evidence>
<dbReference type="EMBL" id="CXST01000014">
    <property type="protein sequence ID" value="CTQ47702.1"/>
    <property type="molecule type" value="Genomic_DNA"/>
</dbReference>
<protein>
    <submittedName>
        <fullName evidence="1">Uncharacterized protein</fullName>
    </submittedName>
</protein>
<organism evidence="1 2">
    <name type="scientific">Roseibium aggregatum</name>
    <dbReference type="NCBI Taxonomy" id="187304"/>
    <lineage>
        <taxon>Bacteria</taxon>
        <taxon>Pseudomonadati</taxon>
        <taxon>Pseudomonadota</taxon>
        <taxon>Alphaproteobacteria</taxon>
        <taxon>Hyphomicrobiales</taxon>
        <taxon>Stappiaceae</taxon>
        <taxon>Roseibium</taxon>
    </lineage>
</organism>
<keyword evidence="2" id="KW-1185">Reference proteome</keyword>
<dbReference type="AlphaFoldDB" id="A0A0M6YC82"/>
<accession>A0A0M6YC82</accession>
<dbReference type="Proteomes" id="UP000048926">
    <property type="component" value="Unassembled WGS sequence"/>
</dbReference>
<gene>
    <name evidence="1" type="ORF">LAL4801_06164</name>
</gene>
<reference evidence="2" key="1">
    <citation type="submission" date="2015-07" db="EMBL/GenBank/DDBJ databases">
        <authorList>
            <person name="Rodrigo-Torres Lidia"/>
            <person name="Arahal R.David."/>
        </authorList>
    </citation>
    <scope>NUCLEOTIDE SEQUENCE [LARGE SCALE GENOMIC DNA]</scope>
    <source>
        <strain evidence="2">CECT 4801</strain>
    </source>
</reference>
<evidence type="ECO:0000313" key="1">
    <source>
        <dbReference type="EMBL" id="CTQ47702.1"/>
    </source>
</evidence>
<name>A0A0M6YC82_9HYPH</name>